<reference evidence="1" key="1">
    <citation type="submission" date="2018-01" db="EMBL/GenBank/DDBJ databases">
        <authorList>
            <person name="Regsiter A."/>
            <person name="William W."/>
        </authorList>
    </citation>
    <scope>NUCLEOTIDE SEQUENCE</scope>
    <source>
        <strain evidence="1">TRIP AH-1</strain>
    </source>
</reference>
<protein>
    <submittedName>
        <fullName evidence="1">Uncharacterized protein</fullName>
    </submittedName>
</protein>
<sequence length="77" mass="8836">MPGSLKKMLVISLLIFEGLRKRGASSKLEKLRILDSFIPSGFFSAQDRTSGRDIKAKKKAAYFDKVFITRTRYQHIK</sequence>
<organism evidence="1">
    <name type="scientific">uncultured Desulfobacterium sp</name>
    <dbReference type="NCBI Taxonomy" id="201089"/>
    <lineage>
        <taxon>Bacteria</taxon>
        <taxon>Pseudomonadati</taxon>
        <taxon>Thermodesulfobacteriota</taxon>
        <taxon>Desulfobacteria</taxon>
        <taxon>Desulfobacterales</taxon>
        <taxon>Desulfobacteriaceae</taxon>
        <taxon>Desulfobacterium</taxon>
        <taxon>environmental samples</taxon>
    </lineage>
</organism>
<gene>
    <name evidence="1" type="ORF">PITCH_A640076</name>
</gene>
<name>A0A445N1F2_9BACT</name>
<evidence type="ECO:0000313" key="1">
    <source>
        <dbReference type="EMBL" id="SPD75533.1"/>
    </source>
</evidence>
<dbReference type="AlphaFoldDB" id="A0A445N1F2"/>
<dbReference type="EMBL" id="OJIN01000208">
    <property type="protein sequence ID" value="SPD75533.1"/>
    <property type="molecule type" value="Genomic_DNA"/>
</dbReference>
<proteinExistence type="predicted"/>
<accession>A0A445N1F2</accession>